<dbReference type="AlphaFoldDB" id="A0A9D1L4Q7"/>
<feature type="compositionally biased region" description="Polar residues" evidence="1">
    <location>
        <begin position="110"/>
        <end position="124"/>
    </location>
</feature>
<keyword evidence="2" id="KW-0812">Transmembrane</keyword>
<evidence type="ECO:0000256" key="2">
    <source>
        <dbReference type="SAM" id="Phobius"/>
    </source>
</evidence>
<sequence>MSRPCPAVFAGLAGGMTLAVPVSVSAAPLSLSSSFVNADPLVPFMMGCVTGAAMGVAASSFYLYLRSRREHNDFVIDRGQRTSAQGGHFARPSKSENQQHVRQKHVSAPTHASSSQAATVQQETSKQHVAAHSAKDYGEIAENYVRRAGIVERMATRARGVASVLSDRLEANMMDGVPVIERADGSVGDVGTTWWDAAVQNSAPHKAVSQSTQPSTKATQASASTRASASQKKVSERLADIDFGMFPEHRAAEDLDTNADLWQVALDALDEQARAQSPFAFEDIVGGTDTLDEPDGLEAPTSFIPFRTPAGHPEVVDTETYVDYLINDEFSRNESSSARRNAREYLHVIEGGTLTQSLFGSARRARGRRGSYQPRHMAAVAQQA</sequence>
<evidence type="ECO:0000256" key="1">
    <source>
        <dbReference type="SAM" id="MobiDB-lite"/>
    </source>
</evidence>
<comment type="caution">
    <text evidence="3">The sequence shown here is derived from an EMBL/GenBank/DDBJ whole genome shotgun (WGS) entry which is preliminary data.</text>
</comment>
<feature type="compositionally biased region" description="Low complexity" evidence="1">
    <location>
        <begin position="209"/>
        <end position="231"/>
    </location>
</feature>
<evidence type="ECO:0000313" key="4">
    <source>
        <dbReference type="Proteomes" id="UP000824078"/>
    </source>
</evidence>
<name>A0A9D1L4Q7_9ACTN</name>
<organism evidence="3 4">
    <name type="scientific">Candidatus Coprovicinus avistercoris</name>
    <dbReference type="NCBI Taxonomy" id="2840754"/>
    <lineage>
        <taxon>Bacteria</taxon>
        <taxon>Bacillati</taxon>
        <taxon>Actinomycetota</taxon>
        <taxon>Coriobacteriia</taxon>
        <taxon>Coriobacteriales</taxon>
        <taxon>Coriobacteriaceae</taxon>
        <taxon>Coriobacteriaceae incertae sedis</taxon>
        <taxon>Candidatus Coprovicinus</taxon>
    </lineage>
</organism>
<evidence type="ECO:0008006" key="5">
    <source>
        <dbReference type="Google" id="ProtNLM"/>
    </source>
</evidence>
<reference evidence="3" key="1">
    <citation type="submission" date="2020-10" db="EMBL/GenBank/DDBJ databases">
        <authorList>
            <person name="Gilroy R."/>
        </authorList>
    </citation>
    <scope>NUCLEOTIDE SEQUENCE</scope>
    <source>
        <strain evidence="3">ChiHjej12B11-29160</strain>
    </source>
</reference>
<feature type="transmembrane region" description="Helical" evidence="2">
    <location>
        <begin position="42"/>
        <end position="65"/>
    </location>
</feature>
<feature type="region of interest" description="Disordered" evidence="1">
    <location>
        <begin position="82"/>
        <end position="132"/>
    </location>
</feature>
<protein>
    <recommendedName>
        <fullName evidence="5">Transmembrane protein</fullName>
    </recommendedName>
</protein>
<gene>
    <name evidence="3" type="ORF">IAD17_04085</name>
</gene>
<evidence type="ECO:0000313" key="3">
    <source>
        <dbReference type="EMBL" id="HIU24080.1"/>
    </source>
</evidence>
<accession>A0A9D1L4Q7</accession>
<dbReference type="Proteomes" id="UP000824078">
    <property type="component" value="Unassembled WGS sequence"/>
</dbReference>
<keyword evidence="2" id="KW-1133">Transmembrane helix</keyword>
<reference evidence="3" key="2">
    <citation type="journal article" date="2021" name="PeerJ">
        <title>Extensive microbial diversity within the chicken gut microbiome revealed by metagenomics and culture.</title>
        <authorList>
            <person name="Gilroy R."/>
            <person name="Ravi A."/>
            <person name="Getino M."/>
            <person name="Pursley I."/>
            <person name="Horton D.L."/>
            <person name="Alikhan N.F."/>
            <person name="Baker D."/>
            <person name="Gharbi K."/>
            <person name="Hall N."/>
            <person name="Watson M."/>
            <person name="Adriaenssens E.M."/>
            <person name="Foster-Nyarko E."/>
            <person name="Jarju S."/>
            <person name="Secka A."/>
            <person name="Antonio M."/>
            <person name="Oren A."/>
            <person name="Chaudhuri R.R."/>
            <person name="La Ragione R."/>
            <person name="Hildebrand F."/>
            <person name="Pallen M.J."/>
        </authorList>
    </citation>
    <scope>NUCLEOTIDE SEQUENCE</scope>
    <source>
        <strain evidence="3">ChiHjej12B11-29160</strain>
    </source>
</reference>
<dbReference type="EMBL" id="DVMQ01000014">
    <property type="protein sequence ID" value="HIU24080.1"/>
    <property type="molecule type" value="Genomic_DNA"/>
</dbReference>
<feature type="region of interest" description="Disordered" evidence="1">
    <location>
        <begin position="205"/>
        <end position="231"/>
    </location>
</feature>
<proteinExistence type="predicted"/>
<keyword evidence="2" id="KW-0472">Membrane</keyword>